<comment type="caution">
    <text evidence="1">The sequence shown here is derived from an EMBL/GenBank/DDBJ whole genome shotgun (WGS) entry which is preliminary data.</text>
</comment>
<dbReference type="EMBL" id="JBHTOH010000008">
    <property type="protein sequence ID" value="MFD1410143.1"/>
    <property type="molecule type" value="Genomic_DNA"/>
</dbReference>
<organism evidence="1 2">
    <name type="scientific">Lapidilactobacillus gannanensis</name>
    <dbReference type="NCBI Taxonomy" id="2486002"/>
    <lineage>
        <taxon>Bacteria</taxon>
        <taxon>Bacillati</taxon>
        <taxon>Bacillota</taxon>
        <taxon>Bacilli</taxon>
        <taxon>Lactobacillales</taxon>
        <taxon>Lactobacillaceae</taxon>
        <taxon>Lapidilactobacillus</taxon>
    </lineage>
</organism>
<evidence type="ECO:0000313" key="2">
    <source>
        <dbReference type="Proteomes" id="UP001597191"/>
    </source>
</evidence>
<name>A0ABW4BJV6_9LACO</name>
<sequence length="61" mass="6904">MCIVIKPILYQLFQDCGTLLGYDLSTLGDALYGNLRPLCNQITLGSYSFMNNTIMSQVKFY</sequence>
<gene>
    <name evidence="1" type="ORF">ACFQ4R_00660</name>
</gene>
<reference evidence="2" key="1">
    <citation type="journal article" date="2019" name="Int. J. Syst. Evol. Microbiol.">
        <title>The Global Catalogue of Microorganisms (GCM) 10K type strain sequencing project: providing services to taxonomists for standard genome sequencing and annotation.</title>
        <authorList>
            <consortium name="The Broad Institute Genomics Platform"/>
            <consortium name="The Broad Institute Genome Sequencing Center for Infectious Disease"/>
            <person name="Wu L."/>
            <person name="Ma J."/>
        </authorList>
    </citation>
    <scope>NUCLEOTIDE SEQUENCE [LARGE SCALE GENOMIC DNA]</scope>
    <source>
        <strain evidence="2">CCM 8937</strain>
    </source>
</reference>
<accession>A0ABW4BJV6</accession>
<dbReference type="Proteomes" id="UP001597191">
    <property type="component" value="Unassembled WGS sequence"/>
</dbReference>
<dbReference type="RefSeq" id="WP_164509288.1">
    <property type="nucleotide sequence ID" value="NZ_JBHTOH010000008.1"/>
</dbReference>
<evidence type="ECO:0000313" key="1">
    <source>
        <dbReference type="EMBL" id="MFD1410143.1"/>
    </source>
</evidence>
<keyword evidence="2" id="KW-1185">Reference proteome</keyword>
<proteinExistence type="predicted"/>
<protein>
    <submittedName>
        <fullName evidence="1">Uncharacterized protein</fullName>
    </submittedName>
</protein>